<dbReference type="EMBL" id="CAJOBF010024711">
    <property type="protein sequence ID" value="CAF4400718.1"/>
    <property type="molecule type" value="Genomic_DNA"/>
</dbReference>
<comment type="caution">
    <text evidence="1">The sequence shown here is derived from an EMBL/GenBank/DDBJ whole genome shotgun (WGS) entry which is preliminary data.</text>
</comment>
<proteinExistence type="predicted"/>
<gene>
    <name evidence="1" type="ORF">UXM345_LOCUS38199</name>
</gene>
<organism evidence="1 2">
    <name type="scientific">Rotaria magnacalcarata</name>
    <dbReference type="NCBI Taxonomy" id="392030"/>
    <lineage>
        <taxon>Eukaryota</taxon>
        <taxon>Metazoa</taxon>
        <taxon>Spiralia</taxon>
        <taxon>Gnathifera</taxon>
        <taxon>Rotifera</taxon>
        <taxon>Eurotatoria</taxon>
        <taxon>Bdelloidea</taxon>
        <taxon>Philodinida</taxon>
        <taxon>Philodinidae</taxon>
        <taxon>Rotaria</taxon>
    </lineage>
</organism>
<accession>A0A820PDX1</accession>
<dbReference type="AlphaFoldDB" id="A0A820PDX1"/>
<evidence type="ECO:0000313" key="2">
    <source>
        <dbReference type="Proteomes" id="UP000663842"/>
    </source>
</evidence>
<evidence type="ECO:0000313" key="1">
    <source>
        <dbReference type="EMBL" id="CAF4400718.1"/>
    </source>
</evidence>
<dbReference type="Proteomes" id="UP000663842">
    <property type="component" value="Unassembled WGS sequence"/>
</dbReference>
<protein>
    <submittedName>
        <fullName evidence="1">Uncharacterized protein</fullName>
    </submittedName>
</protein>
<sequence>MKSSSSTLHGFDLDNGSVVIKI</sequence>
<reference evidence="1" key="1">
    <citation type="submission" date="2021-02" db="EMBL/GenBank/DDBJ databases">
        <authorList>
            <person name="Nowell W R."/>
        </authorList>
    </citation>
    <scope>NUCLEOTIDE SEQUENCE</scope>
</reference>
<feature type="non-terminal residue" evidence="1">
    <location>
        <position position="22"/>
    </location>
</feature>
<name>A0A820PDX1_9BILA</name>